<feature type="region of interest" description="Disordered" evidence="1">
    <location>
        <begin position="1426"/>
        <end position="1487"/>
    </location>
</feature>
<feature type="compositionally biased region" description="Low complexity" evidence="1">
    <location>
        <begin position="642"/>
        <end position="663"/>
    </location>
</feature>
<dbReference type="InterPro" id="IPR035445">
    <property type="entry name" value="GYF-like_dom_sf"/>
</dbReference>
<feature type="region of interest" description="Disordered" evidence="1">
    <location>
        <begin position="454"/>
        <end position="476"/>
    </location>
</feature>
<dbReference type="PROSITE" id="PS50829">
    <property type="entry name" value="GYF"/>
    <property type="match status" value="1"/>
</dbReference>
<organism evidence="3 4">
    <name type="scientific">Lithospermum erythrorhizon</name>
    <name type="common">Purple gromwell</name>
    <name type="synonym">Lithospermum officinale var. erythrorhizon</name>
    <dbReference type="NCBI Taxonomy" id="34254"/>
    <lineage>
        <taxon>Eukaryota</taxon>
        <taxon>Viridiplantae</taxon>
        <taxon>Streptophyta</taxon>
        <taxon>Embryophyta</taxon>
        <taxon>Tracheophyta</taxon>
        <taxon>Spermatophyta</taxon>
        <taxon>Magnoliopsida</taxon>
        <taxon>eudicotyledons</taxon>
        <taxon>Gunneridae</taxon>
        <taxon>Pentapetalae</taxon>
        <taxon>asterids</taxon>
        <taxon>lamiids</taxon>
        <taxon>Boraginales</taxon>
        <taxon>Boraginaceae</taxon>
        <taxon>Boraginoideae</taxon>
        <taxon>Lithospermeae</taxon>
        <taxon>Lithospermum</taxon>
    </lineage>
</organism>
<dbReference type="InterPro" id="IPR003169">
    <property type="entry name" value="GYF"/>
</dbReference>
<dbReference type="CDD" id="cd00072">
    <property type="entry name" value="GYF"/>
    <property type="match status" value="1"/>
</dbReference>
<evidence type="ECO:0000259" key="2">
    <source>
        <dbReference type="PROSITE" id="PS50829"/>
    </source>
</evidence>
<dbReference type="Gene3D" id="3.30.1490.40">
    <property type="match status" value="1"/>
</dbReference>
<feature type="compositionally biased region" description="Low complexity" evidence="1">
    <location>
        <begin position="73"/>
        <end position="82"/>
    </location>
</feature>
<feature type="compositionally biased region" description="Polar residues" evidence="1">
    <location>
        <begin position="693"/>
        <end position="704"/>
    </location>
</feature>
<dbReference type="PANTHER" id="PTHR46992">
    <property type="entry name" value="GYF DOMAIN-CONTAINING PROTEIN"/>
    <property type="match status" value="1"/>
</dbReference>
<protein>
    <recommendedName>
        <fullName evidence="2">GYF domain-containing protein</fullName>
    </recommendedName>
</protein>
<name>A0AAV3RTP5_LITER</name>
<feature type="compositionally biased region" description="Polar residues" evidence="1">
    <location>
        <begin position="199"/>
        <end position="210"/>
    </location>
</feature>
<gene>
    <name evidence="3" type="ORF">LIER_31528</name>
</gene>
<sequence length="1506" mass="168335">MAERKINLSDDIFSNKLVDQSLTPKGNDEPKGFTLSLEDLKADQVLSESNIPLSPQWLYTKSNEAKMETRGPSSLSLGSSVDSTEKEALRSDVPEGKRDWRKSGTETDAGRRWREEERETGLLGRRDRRNDARRVENPPGRETIDSRRRSTPERFHDMASRSSGHELRRDTKWSSRWGPDEKELRGEKKTDAEKEDAPNETQSFVFSNRSNPDRDLDSRDKWRPRHRMEGNSSGPGSYRAAPGFALEKGRVEVLKLGFTVGRGRSNVQIIRAPMGSIGDAPCDRTEGVPGRLPYLADLYCYPRGKLLDIYRQQKLDPSFQTKAEELDEVTQLTQVTKIEPLAFVAPDVEEEVVLNDIWRGKLTSSGVSHNSYRKGRLNDNSAEVGDSGSSSEKWSVIPSDITKESPGTNPNAPTDEIQEPSIDGMSYYAGLKMSILDDDRVMHEGKNGIVEDTVGVARGEPSPASSKQEDFHSSQASGGVQFDVLQPKASENPNTSPLLNSTKYSNSFESDNKLPDESLFVMPSSEPYWDGNTYNFQSRSNGNQLERGIPPEELSLYYCDPQGEIQGPFLGVDIISWFDQGFFGTDLPVRVADAPEDSPFYELGDVMPHLELMHKNASSMDLSSTFDHSATIEGKLEAENRVPAPVSDISSSSALDGSSQQLSKFDQLSHSRAQDFHDFSAQDEEIVFPGRPPSSSNRMGTTLRGSDGPPLDVLGHSISSKDFTDAGTASQNNDKLHPLGLLMSELEGTYPRDFQQLNIPISRGVQVSNHMGGGKSPFGEMADSAHASESWPEVFRRNSLSEPNLIQDAMSSHHLHRGDLESNRFNFEEKLLSLHGQHEHLQQLGLLPPNHLNEAMLDRGLDRNKLQHQQLAPQTDQELEHFLALQQQQRQIQIQEQQQQQQFHQQQILLEEQQQTQAREMLLEQLLQNQMHDSSRPQSRIEAIRSNSLDHVLMKQQLLNDLQHNTHIPHRHADLSLEHLRQTKFGQEHQAHQNDLLELLSRAKHGQMRPLEHQILQQEQLHGRQFPVGLRQQLEMEEERHIGSPWPIDDPRHFLRNPSLANRVTSAGLRPLDFYQQQQIPLPDERRLSHLERNFSLQDRFQRGHHESNLLPFEHSMPSPVGAARVNEEMMSHMARAQGLSLQEIGGRIHPGNQLGSLSNHPLANNQLRASHYDATVDTWLGSNGHAPNDWIDSRIQNLHLNESQKREMGLNRNTEDPSLWMSAGSHDDSSKQLLMELLQQKSGSHVSNSDRGPHGRLPGDAGSGLGSYDKLPMRPNSGTLSEESLFSNLNKTSQVLASDIGERRDEQVSLAADRGGSFNILNMQSSHGTADGTAALHRDMMGLSDPEDIVSEIPPSVPSKRAENILLKRPPVPRSSSSQEVLPGMLSNSVLGGKNPMDITSQGGVKQDLGVAHPNASKELRFRRTASCDADVSETSFSDMLKSNTKKPTPQESHPTSYSEASDGQQGAKSNKKKGKKGRQIDPALLGFKVTSNRIMMGEIQRFDD</sequence>
<feature type="compositionally biased region" description="Basic and acidic residues" evidence="1">
    <location>
        <begin position="142"/>
        <end position="197"/>
    </location>
</feature>
<feature type="region of interest" description="Disordered" evidence="1">
    <location>
        <begin position="637"/>
        <end position="667"/>
    </location>
</feature>
<reference evidence="3 4" key="1">
    <citation type="submission" date="2024-01" db="EMBL/GenBank/DDBJ databases">
        <title>The complete chloroplast genome sequence of Lithospermum erythrorhizon: insights into the phylogenetic relationship among Boraginaceae species and the maternal lineages of purple gromwells.</title>
        <authorList>
            <person name="Okada T."/>
            <person name="Watanabe K."/>
        </authorList>
    </citation>
    <scope>NUCLEOTIDE SEQUENCE [LARGE SCALE GENOMIC DNA]</scope>
</reference>
<accession>A0AAV3RTP5</accession>
<feature type="region of interest" description="Disordered" evidence="1">
    <location>
        <begin position="64"/>
        <end position="239"/>
    </location>
</feature>
<feature type="compositionally biased region" description="Basic and acidic residues" evidence="1">
    <location>
        <begin position="83"/>
        <end position="136"/>
    </location>
</feature>
<evidence type="ECO:0000256" key="1">
    <source>
        <dbReference type="SAM" id="MobiDB-lite"/>
    </source>
</evidence>
<dbReference type="SUPFAM" id="SSF55277">
    <property type="entry name" value="GYF domain"/>
    <property type="match status" value="1"/>
</dbReference>
<dbReference type="Pfam" id="PF02213">
    <property type="entry name" value="GYF"/>
    <property type="match status" value="1"/>
</dbReference>
<feature type="region of interest" description="Disordered" evidence="1">
    <location>
        <begin position="369"/>
        <end position="421"/>
    </location>
</feature>
<keyword evidence="4" id="KW-1185">Reference proteome</keyword>
<dbReference type="PANTHER" id="PTHR46992:SF1">
    <property type="entry name" value="GYF DOMAIN-CONTAINING PROTEIN"/>
    <property type="match status" value="1"/>
</dbReference>
<dbReference type="EMBL" id="BAABME010011749">
    <property type="protein sequence ID" value="GAA0184240.1"/>
    <property type="molecule type" value="Genomic_DNA"/>
</dbReference>
<feature type="compositionally biased region" description="Basic and acidic residues" evidence="1">
    <location>
        <begin position="211"/>
        <end position="221"/>
    </location>
</feature>
<evidence type="ECO:0000313" key="4">
    <source>
        <dbReference type="Proteomes" id="UP001454036"/>
    </source>
</evidence>
<comment type="caution">
    <text evidence="3">The sequence shown here is derived from an EMBL/GenBank/DDBJ whole genome shotgun (WGS) entry which is preliminary data.</text>
</comment>
<evidence type="ECO:0000313" key="3">
    <source>
        <dbReference type="EMBL" id="GAA0184240.1"/>
    </source>
</evidence>
<feature type="region of interest" description="Disordered" evidence="1">
    <location>
        <begin position="1242"/>
        <end position="1267"/>
    </location>
</feature>
<feature type="compositionally biased region" description="Polar residues" evidence="1">
    <location>
        <begin position="1242"/>
        <end position="1251"/>
    </location>
</feature>
<dbReference type="SMART" id="SM00444">
    <property type="entry name" value="GYF"/>
    <property type="match status" value="1"/>
</dbReference>
<feature type="region of interest" description="Disordered" evidence="1">
    <location>
        <begin position="679"/>
        <end position="708"/>
    </location>
</feature>
<dbReference type="Proteomes" id="UP001454036">
    <property type="component" value="Unassembled WGS sequence"/>
</dbReference>
<feature type="compositionally biased region" description="Polar residues" evidence="1">
    <location>
        <begin position="1434"/>
        <end position="1464"/>
    </location>
</feature>
<feature type="region of interest" description="Disordered" evidence="1">
    <location>
        <begin position="1208"/>
        <end position="1227"/>
    </location>
</feature>
<proteinExistence type="predicted"/>
<feature type="domain" description="GYF" evidence="2">
    <location>
        <begin position="553"/>
        <end position="604"/>
    </location>
</feature>